<reference evidence="1" key="1">
    <citation type="submission" date="2019-08" db="EMBL/GenBank/DDBJ databases">
        <authorList>
            <person name="Kucharzyk K."/>
            <person name="Murdoch R.W."/>
            <person name="Higgins S."/>
            <person name="Loffler F."/>
        </authorList>
    </citation>
    <scope>NUCLEOTIDE SEQUENCE</scope>
</reference>
<proteinExistence type="predicted"/>
<dbReference type="AlphaFoldDB" id="A0A645IDH7"/>
<gene>
    <name evidence="1" type="ORF">SDC9_193040</name>
</gene>
<accession>A0A645IDH7</accession>
<organism evidence="1">
    <name type="scientific">bioreactor metagenome</name>
    <dbReference type="NCBI Taxonomy" id="1076179"/>
    <lineage>
        <taxon>unclassified sequences</taxon>
        <taxon>metagenomes</taxon>
        <taxon>ecological metagenomes</taxon>
    </lineage>
</organism>
<sequence length="55" mass="6099">MATFLNLKGQLCAKVLTVSKLSLPDTYEVRCIEYRGGSGTVDYIVNVKSGEVFKR</sequence>
<comment type="caution">
    <text evidence="1">The sequence shown here is derived from an EMBL/GenBank/DDBJ whole genome shotgun (WGS) entry which is preliminary data.</text>
</comment>
<protein>
    <recommendedName>
        <fullName evidence="2">PepSY domain-containing protein</fullName>
    </recommendedName>
</protein>
<name>A0A645IDH7_9ZZZZ</name>
<evidence type="ECO:0000313" key="1">
    <source>
        <dbReference type="EMBL" id="MPN45473.1"/>
    </source>
</evidence>
<evidence type="ECO:0008006" key="2">
    <source>
        <dbReference type="Google" id="ProtNLM"/>
    </source>
</evidence>
<dbReference type="EMBL" id="VSSQ01105409">
    <property type="protein sequence ID" value="MPN45473.1"/>
    <property type="molecule type" value="Genomic_DNA"/>
</dbReference>